<protein>
    <submittedName>
        <fullName evidence="2">Uncharacterized protein</fullName>
    </submittedName>
</protein>
<evidence type="ECO:0000313" key="4">
    <source>
        <dbReference type="Proteomes" id="UP000663854"/>
    </source>
</evidence>
<feature type="compositionally biased region" description="Low complexity" evidence="1">
    <location>
        <begin position="65"/>
        <end position="77"/>
    </location>
</feature>
<dbReference type="AlphaFoldDB" id="A0A813ZY60"/>
<feature type="compositionally biased region" description="Low complexity" evidence="1">
    <location>
        <begin position="209"/>
        <end position="231"/>
    </location>
</feature>
<evidence type="ECO:0000256" key="1">
    <source>
        <dbReference type="SAM" id="MobiDB-lite"/>
    </source>
</evidence>
<dbReference type="EMBL" id="CAJNOL010000922">
    <property type="protein sequence ID" value="CAF1239908.1"/>
    <property type="molecule type" value="Genomic_DNA"/>
</dbReference>
<evidence type="ECO:0000313" key="5">
    <source>
        <dbReference type="Proteomes" id="UP000663870"/>
    </source>
</evidence>
<keyword evidence="5" id="KW-1185">Reference proteome</keyword>
<feature type="region of interest" description="Disordered" evidence="1">
    <location>
        <begin position="123"/>
        <end position="142"/>
    </location>
</feature>
<feature type="region of interest" description="Disordered" evidence="1">
    <location>
        <begin position="42"/>
        <end position="77"/>
    </location>
</feature>
<evidence type="ECO:0000313" key="3">
    <source>
        <dbReference type="EMBL" id="CAF1239908.1"/>
    </source>
</evidence>
<gene>
    <name evidence="3" type="ORF">JXQ802_LOCUS26403</name>
    <name evidence="2" type="ORF">PYM288_LOCUS9707</name>
</gene>
<reference evidence="2" key="1">
    <citation type="submission" date="2021-02" db="EMBL/GenBank/DDBJ databases">
        <authorList>
            <person name="Nowell W R."/>
        </authorList>
    </citation>
    <scope>NUCLEOTIDE SEQUENCE</scope>
</reference>
<feature type="region of interest" description="Disordered" evidence="1">
    <location>
        <begin position="200"/>
        <end position="239"/>
    </location>
</feature>
<proteinExistence type="predicted"/>
<name>A0A813ZY60_9BILA</name>
<feature type="compositionally biased region" description="Basic and acidic residues" evidence="1">
    <location>
        <begin position="123"/>
        <end position="136"/>
    </location>
</feature>
<feature type="compositionally biased region" description="Basic and acidic residues" evidence="1">
    <location>
        <begin position="47"/>
        <end position="64"/>
    </location>
</feature>
<dbReference type="Proteomes" id="UP000663870">
    <property type="component" value="Unassembled WGS sequence"/>
</dbReference>
<dbReference type="Proteomes" id="UP000663854">
    <property type="component" value="Unassembled WGS sequence"/>
</dbReference>
<evidence type="ECO:0000313" key="2">
    <source>
        <dbReference type="EMBL" id="CAF0904737.1"/>
    </source>
</evidence>
<dbReference type="EMBL" id="CAJNOH010000145">
    <property type="protein sequence ID" value="CAF0904737.1"/>
    <property type="molecule type" value="Genomic_DNA"/>
</dbReference>
<accession>A0A813ZY60</accession>
<sequence>MLQEYHRQTTIKPFAPILKDRSTKRWDSDISIPTNISLLSVSSSSKSIHDDNEIDDDQHSRDSDSSSSKESVSSLLNESEEYKAKHVNLDPYIFNKHLNGIPCTISNLVDADIDESVNELFDESKSSYRQQNDEYNPRSIRPPSFSQYIRQVQESRTKPKPIQRRSARIPVRTTKAEQLKLARQQSANENMSNLPYIRPFTTKSQIRPSTMSSINRTSRTRTNSNSSPRQSESARSCKLAVGSNDPLQLSAMLAKQMRQDIQSNRVPAYSKPLSSALLREQPHPPLNQQYKMKRIHNWLKKTAPSEYLEYNEYASNESARGTNFNDKLDGEYDLLSDEKRGNNIERTYNEAHRVLPLFNSEIYRQMQQRNLLLTRIELDLYVI</sequence>
<organism evidence="2 4">
    <name type="scientific">Rotaria sordida</name>
    <dbReference type="NCBI Taxonomy" id="392033"/>
    <lineage>
        <taxon>Eukaryota</taxon>
        <taxon>Metazoa</taxon>
        <taxon>Spiralia</taxon>
        <taxon>Gnathifera</taxon>
        <taxon>Rotifera</taxon>
        <taxon>Eurotatoria</taxon>
        <taxon>Bdelloidea</taxon>
        <taxon>Philodinida</taxon>
        <taxon>Philodinidae</taxon>
        <taxon>Rotaria</taxon>
    </lineage>
</organism>
<comment type="caution">
    <text evidence="2">The sequence shown here is derived from an EMBL/GenBank/DDBJ whole genome shotgun (WGS) entry which is preliminary data.</text>
</comment>